<sequence length="142" mass="15638">TEAHVLLDPRQRALYCDVMQESYETLMALEFPISKPNLSCLDHGEEATALDLHMPRDTPSTEDGAGAEQEPTKEPAESKPTGEERPQPGPTCGECGKSFSHKSALVKHRKIHSGDRPHACPDCGKGFIQRSDLTIHRRVHTG</sequence>
<evidence type="ECO:0000313" key="14">
    <source>
        <dbReference type="Proteomes" id="UP000520463"/>
    </source>
</evidence>
<feature type="domain" description="KRAB" evidence="12">
    <location>
        <begin position="1"/>
        <end position="60"/>
    </location>
</feature>
<dbReference type="AlphaFoldDB" id="A0A7L0NB95"/>
<evidence type="ECO:0000256" key="8">
    <source>
        <dbReference type="ARBA" id="ARBA00023242"/>
    </source>
</evidence>
<evidence type="ECO:0000256" key="3">
    <source>
        <dbReference type="ARBA" id="ARBA00022723"/>
    </source>
</evidence>
<gene>
    <name evidence="13" type="primary">Ckr1_2</name>
    <name evidence="13" type="ORF">FORRUF_R14874</name>
</gene>
<evidence type="ECO:0000256" key="10">
    <source>
        <dbReference type="SAM" id="MobiDB-lite"/>
    </source>
</evidence>
<dbReference type="GO" id="GO:0008270">
    <property type="term" value="F:zinc ion binding"/>
    <property type="evidence" value="ECO:0007669"/>
    <property type="project" value="UniProtKB-KW"/>
</dbReference>
<dbReference type="GO" id="GO:0000981">
    <property type="term" value="F:DNA-binding transcription factor activity, RNA polymerase II-specific"/>
    <property type="evidence" value="ECO:0007669"/>
    <property type="project" value="TreeGrafter"/>
</dbReference>
<reference evidence="13 14" key="1">
    <citation type="submission" date="2019-09" db="EMBL/GenBank/DDBJ databases">
        <title>Bird 10,000 Genomes (B10K) Project - Family phase.</title>
        <authorList>
            <person name="Zhang G."/>
        </authorList>
    </citation>
    <scope>NUCLEOTIDE SEQUENCE [LARGE SCALE GENOMIC DNA]</scope>
    <source>
        <strain evidence="13">B10K-DU-001-43</strain>
        <tissue evidence="13">Muscle</tissue>
    </source>
</reference>
<evidence type="ECO:0000259" key="12">
    <source>
        <dbReference type="PROSITE" id="PS50805"/>
    </source>
</evidence>
<feature type="region of interest" description="Disordered" evidence="10">
    <location>
        <begin position="46"/>
        <end position="97"/>
    </location>
</feature>
<organism evidence="13 14">
    <name type="scientific">Formicarius rufipectus</name>
    <dbReference type="NCBI Taxonomy" id="1118560"/>
    <lineage>
        <taxon>Eukaryota</taxon>
        <taxon>Metazoa</taxon>
        <taxon>Chordata</taxon>
        <taxon>Craniata</taxon>
        <taxon>Vertebrata</taxon>
        <taxon>Euteleostomi</taxon>
        <taxon>Archelosauria</taxon>
        <taxon>Archosauria</taxon>
        <taxon>Dinosauria</taxon>
        <taxon>Saurischia</taxon>
        <taxon>Theropoda</taxon>
        <taxon>Coelurosauria</taxon>
        <taxon>Aves</taxon>
        <taxon>Neognathae</taxon>
        <taxon>Neoaves</taxon>
        <taxon>Telluraves</taxon>
        <taxon>Australaves</taxon>
        <taxon>Passeriformes</taxon>
        <taxon>Formicariidae</taxon>
        <taxon>Formicarius</taxon>
    </lineage>
</organism>
<dbReference type="InterPro" id="IPR001909">
    <property type="entry name" value="KRAB"/>
</dbReference>
<dbReference type="FunFam" id="3.30.160.60:FF:001892">
    <property type="entry name" value="Zinc finger protein 786"/>
    <property type="match status" value="1"/>
</dbReference>
<comment type="subcellular location">
    <subcellularLocation>
        <location evidence="1">Nucleus</location>
    </subcellularLocation>
</comment>
<protein>
    <submittedName>
        <fullName evidence="13">CKR1 protein</fullName>
    </submittedName>
</protein>
<dbReference type="FunFam" id="3.30.160.60:FF:000135">
    <property type="entry name" value="Zinc finger protein 358"/>
    <property type="match status" value="1"/>
</dbReference>
<dbReference type="Pfam" id="PF00096">
    <property type="entry name" value="zf-C2H2"/>
    <property type="match status" value="2"/>
</dbReference>
<dbReference type="SUPFAM" id="SSF109640">
    <property type="entry name" value="KRAB domain (Kruppel-associated box)"/>
    <property type="match status" value="1"/>
</dbReference>
<evidence type="ECO:0000313" key="13">
    <source>
        <dbReference type="EMBL" id="NXK90497.1"/>
    </source>
</evidence>
<dbReference type="EMBL" id="VXAU01002318">
    <property type="protein sequence ID" value="NXK90497.1"/>
    <property type="molecule type" value="Genomic_DNA"/>
</dbReference>
<dbReference type="GO" id="GO:0000977">
    <property type="term" value="F:RNA polymerase II transcription regulatory region sequence-specific DNA binding"/>
    <property type="evidence" value="ECO:0007669"/>
    <property type="project" value="TreeGrafter"/>
</dbReference>
<dbReference type="Proteomes" id="UP000520463">
    <property type="component" value="Unassembled WGS sequence"/>
</dbReference>
<dbReference type="PANTHER" id="PTHR24381:SF390">
    <property type="entry name" value="ZINC FINGER PROTEIN 37 HOMOLOG"/>
    <property type="match status" value="1"/>
</dbReference>
<dbReference type="InterPro" id="IPR036236">
    <property type="entry name" value="Znf_C2H2_sf"/>
</dbReference>
<keyword evidence="5 9" id="KW-0863">Zinc-finger</keyword>
<feature type="non-terminal residue" evidence="13">
    <location>
        <position position="142"/>
    </location>
</feature>
<evidence type="ECO:0000256" key="2">
    <source>
        <dbReference type="ARBA" id="ARBA00006991"/>
    </source>
</evidence>
<keyword evidence="8" id="KW-0539">Nucleus</keyword>
<feature type="domain" description="C2H2-type" evidence="11">
    <location>
        <begin position="118"/>
        <end position="142"/>
    </location>
</feature>
<dbReference type="InterPro" id="IPR036051">
    <property type="entry name" value="KRAB_dom_sf"/>
</dbReference>
<dbReference type="PROSITE" id="PS00028">
    <property type="entry name" value="ZINC_FINGER_C2H2_1"/>
    <property type="match status" value="2"/>
</dbReference>
<evidence type="ECO:0000256" key="5">
    <source>
        <dbReference type="ARBA" id="ARBA00022771"/>
    </source>
</evidence>
<evidence type="ECO:0000256" key="9">
    <source>
        <dbReference type="PROSITE-ProRule" id="PRU00042"/>
    </source>
</evidence>
<dbReference type="SUPFAM" id="SSF57667">
    <property type="entry name" value="beta-beta-alpha zinc fingers"/>
    <property type="match status" value="1"/>
</dbReference>
<accession>A0A7L0NB95</accession>
<dbReference type="OrthoDB" id="3437960at2759"/>
<keyword evidence="4" id="KW-0677">Repeat</keyword>
<keyword evidence="7" id="KW-0238">DNA-binding</keyword>
<keyword evidence="6" id="KW-0862">Zinc</keyword>
<dbReference type="Pfam" id="PF01352">
    <property type="entry name" value="KRAB"/>
    <property type="match status" value="1"/>
</dbReference>
<proteinExistence type="inferred from homology"/>
<feature type="domain" description="C2H2-type" evidence="11">
    <location>
        <begin position="90"/>
        <end position="117"/>
    </location>
</feature>
<comment type="caution">
    <text evidence="13">The sequence shown here is derived from an EMBL/GenBank/DDBJ whole genome shotgun (WGS) entry which is preliminary data.</text>
</comment>
<dbReference type="SMART" id="SM00355">
    <property type="entry name" value="ZnF_C2H2"/>
    <property type="match status" value="2"/>
</dbReference>
<dbReference type="Gene3D" id="3.30.160.60">
    <property type="entry name" value="Classic Zinc Finger"/>
    <property type="match status" value="2"/>
</dbReference>
<evidence type="ECO:0000256" key="1">
    <source>
        <dbReference type="ARBA" id="ARBA00004123"/>
    </source>
</evidence>
<evidence type="ECO:0000259" key="11">
    <source>
        <dbReference type="PROSITE" id="PS50157"/>
    </source>
</evidence>
<keyword evidence="14" id="KW-1185">Reference proteome</keyword>
<dbReference type="PROSITE" id="PS50157">
    <property type="entry name" value="ZINC_FINGER_C2H2_2"/>
    <property type="match status" value="2"/>
</dbReference>
<dbReference type="PROSITE" id="PS50805">
    <property type="entry name" value="KRAB"/>
    <property type="match status" value="1"/>
</dbReference>
<dbReference type="InterPro" id="IPR013087">
    <property type="entry name" value="Znf_C2H2_type"/>
</dbReference>
<evidence type="ECO:0000256" key="6">
    <source>
        <dbReference type="ARBA" id="ARBA00022833"/>
    </source>
</evidence>
<feature type="compositionally biased region" description="Basic and acidic residues" evidence="10">
    <location>
        <begin position="70"/>
        <end position="86"/>
    </location>
</feature>
<keyword evidence="3" id="KW-0479">Metal-binding</keyword>
<dbReference type="PANTHER" id="PTHR24381">
    <property type="entry name" value="ZINC FINGER PROTEIN"/>
    <property type="match status" value="1"/>
</dbReference>
<feature type="non-terminal residue" evidence="13">
    <location>
        <position position="1"/>
    </location>
</feature>
<evidence type="ECO:0000256" key="7">
    <source>
        <dbReference type="ARBA" id="ARBA00023125"/>
    </source>
</evidence>
<name>A0A7L0NB95_9PASS</name>
<dbReference type="Gene3D" id="6.10.140.140">
    <property type="match status" value="1"/>
</dbReference>
<dbReference type="GO" id="GO:0005634">
    <property type="term" value="C:nucleus"/>
    <property type="evidence" value="ECO:0007669"/>
    <property type="project" value="UniProtKB-SubCell"/>
</dbReference>
<evidence type="ECO:0000256" key="4">
    <source>
        <dbReference type="ARBA" id="ARBA00022737"/>
    </source>
</evidence>
<comment type="similarity">
    <text evidence="2">Belongs to the krueppel C2H2-type zinc-finger protein family.</text>
</comment>